<keyword evidence="8" id="KW-0732">Signal</keyword>
<dbReference type="CDD" id="cd06899">
    <property type="entry name" value="lectin_legume_LecRK_Arcelin_ConA"/>
    <property type="match status" value="1"/>
</dbReference>
<evidence type="ECO:0000256" key="9">
    <source>
        <dbReference type="ARBA" id="ARBA00022734"/>
    </source>
</evidence>
<dbReference type="GO" id="GO:0005524">
    <property type="term" value="F:ATP binding"/>
    <property type="evidence" value="ECO:0007669"/>
    <property type="project" value="UniProtKB-UniRule"/>
</dbReference>
<dbReference type="InterPro" id="IPR013320">
    <property type="entry name" value="ConA-like_dom_sf"/>
</dbReference>
<keyword evidence="15" id="KW-0325">Glycoprotein</keyword>
<dbReference type="Proteomes" id="UP000324897">
    <property type="component" value="Unassembled WGS sequence"/>
</dbReference>
<dbReference type="InterPro" id="IPR050528">
    <property type="entry name" value="L-type_Lectin-RKs"/>
</dbReference>
<feature type="binding site" evidence="16">
    <location>
        <position position="418"/>
    </location>
    <ligand>
        <name>ATP</name>
        <dbReference type="ChEBI" id="CHEBI:30616"/>
    </ligand>
</feature>
<keyword evidence="6" id="KW-0808">Transferase</keyword>
<dbReference type="EMBL" id="RWGY01000413">
    <property type="protein sequence ID" value="TVU01603.1"/>
    <property type="molecule type" value="Genomic_DNA"/>
</dbReference>
<evidence type="ECO:0000256" key="13">
    <source>
        <dbReference type="ARBA" id="ARBA00023136"/>
    </source>
</evidence>
<dbReference type="Pfam" id="PF00139">
    <property type="entry name" value="Lectin_legB"/>
    <property type="match status" value="1"/>
</dbReference>
<evidence type="ECO:0000256" key="5">
    <source>
        <dbReference type="ARBA" id="ARBA00022475"/>
    </source>
</evidence>
<evidence type="ECO:0000256" key="1">
    <source>
        <dbReference type="ARBA" id="ARBA00004251"/>
    </source>
</evidence>
<evidence type="ECO:0000256" key="8">
    <source>
        <dbReference type="ARBA" id="ARBA00022729"/>
    </source>
</evidence>
<dbReference type="Gene3D" id="2.60.120.200">
    <property type="match status" value="1"/>
</dbReference>
<dbReference type="SUPFAM" id="SSF56112">
    <property type="entry name" value="Protein kinase-like (PK-like)"/>
    <property type="match status" value="1"/>
</dbReference>
<name>A0A5J9SRI5_9POAL</name>
<dbReference type="PANTHER" id="PTHR27007">
    <property type="match status" value="1"/>
</dbReference>
<dbReference type="InterPro" id="IPR001220">
    <property type="entry name" value="Legume_lectin_dom"/>
</dbReference>
<evidence type="ECO:0000256" key="15">
    <source>
        <dbReference type="ARBA" id="ARBA00023180"/>
    </source>
</evidence>
<dbReference type="InterPro" id="IPR017441">
    <property type="entry name" value="Protein_kinase_ATP_BS"/>
</dbReference>
<dbReference type="AlphaFoldDB" id="A0A5J9SRI5"/>
<keyword evidence="14" id="KW-0675">Receptor</keyword>
<feature type="region of interest" description="Disordered" evidence="17">
    <location>
        <begin position="693"/>
        <end position="712"/>
    </location>
</feature>
<keyword evidence="13 18" id="KW-0472">Membrane</keyword>
<gene>
    <name evidence="20" type="ORF">EJB05_52929</name>
</gene>
<evidence type="ECO:0000256" key="12">
    <source>
        <dbReference type="ARBA" id="ARBA00022989"/>
    </source>
</evidence>
<dbReference type="GO" id="GO:0002229">
    <property type="term" value="P:defense response to oomycetes"/>
    <property type="evidence" value="ECO:0007669"/>
    <property type="project" value="UniProtKB-ARBA"/>
</dbReference>
<evidence type="ECO:0000313" key="20">
    <source>
        <dbReference type="EMBL" id="TVU01603.1"/>
    </source>
</evidence>
<dbReference type="PROSITE" id="PS00307">
    <property type="entry name" value="LECTIN_LEGUME_BETA"/>
    <property type="match status" value="1"/>
</dbReference>
<sequence length="712" mass="77658">MTCSHLIPILVPFFWLYYLLLSTFHLPHATSVSFDFDFSHPGGYNAANISLQGDAYFHNQFIELTKNDRSQGSDNSIGRASYNASVPIWDEVTGELASFTTNISLQIVIDRTSGKSGDGMAFFLAHYPSRIRSNIIGGSLGLVTSGTTNATGDDRIVAVEFDTFLNEGTDTSANHMGIDVNSVISKAYVNTSVPGKNLTSGFVMSCRISYVNSTQRLTADLQIGDASYHVETSADLRQLLPSAVSIGFSAATGVETELHRVLSWSFNSTLGGSAPAAPSPSPSSSPSPALQMPQGQSFFSKVPWKVVGPVIGVVVVVASSACLVCLWRRCCGKIKPAGENKKTSEKAPASVQIASEVAPANVPIASEEPPVNVPRAFSYPELEEATDNFAAENKLGEGGYAVVYKGQLINPNRLVAIKNFKLGSSTIQRRKAFEDEINVISQLKHKNLVELVGWCIDVQRDMLSLVYELLSEGSLHEHLHKTRSWLQWGRRYQIILGLGNALEYLHHICRDCVLRDISASNILLDSQYVAKLADFGLSRLMDHGMELKTTCNLAGTPGYVDPEFLKIGKRSRESDVYGFGFGIVLLEIVSGRTPAPASDHTATEASLLKRVWRMHHNTTILDAADPKLVQESTREHHAQMERVLLVGLWCAHTDLSKRPTIKDAMKVLTSTDMVIPLPLPAFMAELPRLAADDLSRDSHSPNNVLSSPASRV</sequence>
<keyword evidence="9" id="KW-0430">Lectin</keyword>
<keyword evidence="10 16" id="KW-0547">Nucleotide-binding</keyword>
<proteinExistence type="inferred from homology"/>
<dbReference type="FunFam" id="1.10.510.10:FF:000240">
    <property type="entry name" value="Lectin-domain containing receptor kinase A4.3"/>
    <property type="match status" value="1"/>
</dbReference>
<evidence type="ECO:0000256" key="16">
    <source>
        <dbReference type="PROSITE-ProRule" id="PRU10141"/>
    </source>
</evidence>
<dbReference type="InterPro" id="IPR000719">
    <property type="entry name" value="Prot_kinase_dom"/>
</dbReference>
<dbReference type="GO" id="GO:0030246">
    <property type="term" value="F:carbohydrate binding"/>
    <property type="evidence" value="ECO:0007669"/>
    <property type="project" value="UniProtKB-KW"/>
</dbReference>
<evidence type="ECO:0000256" key="10">
    <source>
        <dbReference type="ARBA" id="ARBA00022741"/>
    </source>
</evidence>
<keyword evidence="12 18" id="KW-1133">Transmembrane helix</keyword>
<comment type="similarity">
    <text evidence="2">In the N-terminal section; belongs to the leguminous lectin family.</text>
</comment>
<evidence type="ECO:0000256" key="14">
    <source>
        <dbReference type="ARBA" id="ARBA00023170"/>
    </source>
</evidence>
<evidence type="ECO:0000256" key="18">
    <source>
        <dbReference type="SAM" id="Phobius"/>
    </source>
</evidence>
<dbReference type="SUPFAM" id="SSF49899">
    <property type="entry name" value="Concanavalin A-like lectins/glucanases"/>
    <property type="match status" value="1"/>
</dbReference>
<dbReference type="Gene3D" id="3.30.200.20">
    <property type="entry name" value="Phosphorylase Kinase, domain 1"/>
    <property type="match status" value="1"/>
</dbReference>
<dbReference type="Pfam" id="PF00069">
    <property type="entry name" value="Pkinase"/>
    <property type="match status" value="1"/>
</dbReference>
<dbReference type="PROSITE" id="PS00107">
    <property type="entry name" value="PROTEIN_KINASE_ATP"/>
    <property type="match status" value="1"/>
</dbReference>
<evidence type="ECO:0000256" key="11">
    <source>
        <dbReference type="ARBA" id="ARBA00022840"/>
    </source>
</evidence>
<evidence type="ECO:0000256" key="2">
    <source>
        <dbReference type="ARBA" id="ARBA00008536"/>
    </source>
</evidence>
<protein>
    <recommendedName>
        <fullName evidence="4">non-specific serine/threonine protein kinase</fullName>
        <ecNumber evidence="4">2.7.11.1</ecNumber>
    </recommendedName>
</protein>
<dbReference type="PROSITE" id="PS50011">
    <property type="entry name" value="PROTEIN_KINASE_DOM"/>
    <property type="match status" value="1"/>
</dbReference>
<feature type="non-terminal residue" evidence="20">
    <location>
        <position position="1"/>
    </location>
</feature>
<dbReference type="OrthoDB" id="3608at2759"/>
<feature type="compositionally biased region" description="Polar residues" evidence="17">
    <location>
        <begin position="700"/>
        <end position="712"/>
    </location>
</feature>
<dbReference type="EC" id="2.7.11.1" evidence="4"/>
<keyword evidence="11 16" id="KW-0067">ATP-binding</keyword>
<evidence type="ECO:0000256" key="6">
    <source>
        <dbReference type="ARBA" id="ARBA00022527"/>
    </source>
</evidence>
<dbReference type="Gene3D" id="1.10.510.10">
    <property type="entry name" value="Transferase(Phosphotransferase) domain 1"/>
    <property type="match status" value="1"/>
</dbReference>
<comment type="subcellular location">
    <subcellularLocation>
        <location evidence="1">Cell membrane</location>
        <topology evidence="1">Single-pass type I membrane protein</topology>
    </subcellularLocation>
</comment>
<dbReference type="InterPro" id="IPR019825">
    <property type="entry name" value="Lectin_legB_Mn/Ca_BS"/>
</dbReference>
<keyword evidence="5" id="KW-1003">Cell membrane</keyword>
<reference evidence="20 21" key="1">
    <citation type="journal article" date="2019" name="Sci. Rep.">
        <title>A high-quality genome of Eragrostis curvula grass provides insights into Poaceae evolution and supports new strategies to enhance forage quality.</title>
        <authorList>
            <person name="Carballo J."/>
            <person name="Santos B.A.C.M."/>
            <person name="Zappacosta D."/>
            <person name="Garbus I."/>
            <person name="Selva J.P."/>
            <person name="Gallo C.A."/>
            <person name="Diaz A."/>
            <person name="Albertini E."/>
            <person name="Caccamo M."/>
            <person name="Echenique V."/>
        </authorList>
    </citation>
    <scope>NUCLEOTIDE SEQUENCE [LARGE SCALE GENOMIC DNA]</scope>
    <source>
        <strain evidence="21">cv. Victoria</strain>
        <tissue evidence="20">Leaf</tissue>
    </source>
</reference>
<accession>A0A5J9SRI5</accession>
<evidence type="ECO:0000256" key="4">
    <source>
        <dbReference type="ARBA" id="ARBA00012513"/>
    </source>
</evidence>
<organism evidence="20 21">
    <name type="scientific">Eragrostis curvula</name>
    <name type="common">weeping love grass</name>
    <dbReference type="NCBI Taxonomy" id="38414"/>
    <lineage>
        <taxon>Eukaryota</taxon>
        <taxon>Viridiplantae</taxon>
        <taxon>Streptophyta</taxon>
        <taxon>Embryophyta</taxon>
        <taxon>Tracheophyta</taxon>
        <taxon>Spermatophyta</taxon>
        <taxon>Magnoliopsida</taxon>
        <taxon>Liliopsida</taxon>
        <taxon>Poales</taxon>
        <taxon>Poaceae</taxon>
        <taxon>PACMAD clade</taxon>
        <taxon>Chloridoideae</taxon>
        <taxon>Eragrostideae</taxon>
        <taxon>Eragrostidinae</taxon>
        <taxon>Eragrostis</taxon>
    </lineage>
</organism>
<evidence type="ECO:0000259" key="19">
    <source>
        <dbReference type="PROSITE" id="PS50011"/>
    </source>
</evidence>
<evidence type="ECO:0000256" key="7">
    <source>
        <dbReference type="ARBA" id="ARBA00022692"/>
    </source>
</evidence>
<comment type="caution">
    <text evidence="20">The sequence shown here is derived from an EMBL/GenBank/DDBJ whole genome shotgun (WGS) entry which is preliminary data.</text>
</comment>
<dbReference type="GO" id="GO:0004674">
    <property type="term" value="F:protein serine/threonine kinase activity"/>
    <property type="evidence" value="ECO:0007669"/>
    <property type="project" value="UniProtKB-KW"/>
</dbReference>
<keyword evidence="7 18" id="KW-0812">Transmembrane</keyword>
<dbReference type="InterPro" id="IPR011009">
    <property type="entry name" value="Kinase-like_dom_sf"/>
</dbReference>
<comment type="similarity">
    <text evidence="3">In the C-terminal section; belongs to the protein kinase superfamily. Ser/Thr protein kinase family.</text>
</comment>
<keyword evidence="6" id="KW-0723">Serine/threonine-protein kinase</keyword>
<feature type="region of interest" description="Disordered" evidence="17">
    <location>
        <begin position="273"/>
        <end position="292"/>
    </location>
</feature>
<evidence type="ECO:0000256" key="17">
    <source>
        <dbReference type="SAM" id="MobiDB-lite"/>
    </source>
</evidence>
<evidence type="ECO:0000256" key="3">
    <source>
        <dbReference type="ARBA" id="ARBA00010217"/>
    </source>
</evidence>
<dbReference type="Gramene" id="TVU01603">
    <property type="protein sequence ID" value="TVU01603"/>
    <property type="gene ID" value="EJB05_52929"/>
</dbReference>
<keyword evidence="6" id="KW-0418">Kinase</keyword>
<dbReference type="GO" id="GO:0005886">
    <property type="term" value="C:plasma membrane"/>
    <property type="evidence" value="ECO:0007669"/>
    <property type="project" value="UniProtKB-SubCell"/>
</dbReference>
<feature type="transmembrane region" description="Helical" evidence="18">
    <location>
        <begin position="7"/>
        <end position="26"/>
    </location>
</feature>
<feature type="domain" description="Protein kinase" evidence="19">
    <location>
        <begin position="389"/>
        <end position="675"/>
    </location>
</feature>
<evidence type="ECO:0000313" key="21">
    <source>
        <dbReference type="Proteomes" id="UP000324897"/>
    </source>
</evidence>
<keyword evidence="21" id="KW-1185">Reference proteome</keyword>